<keyword evidence="10" id="KW-1185">Reference proteome</keyword>
<dbReference type="HAMAP" id="MF_00171">
    <property type="entry name" value="TruA"/>
    <property type="match status" value="1"/>
</dbReference>
<evidence type="ECO:0000313" key="10">
    <source>
        <dbReference type="Proteomes" id="UP000294650"/>
    </source>
</evidence>
<dbReference type="EC" id="5.4.99.12" evidence="4"/>
<evidence type="ECO:0000256" key="5">
    <source>
        <dbReference type="PIRSR" id="PIRSR001430-1"/>
    </source>
</evidence>
<name>A0A4R3N359_9BACI</name>
<evidence type="ECO:0000313" key="9">
    <source>
        <dbReference type="EMBL" id="TCT21109.1"/>
    </source>
</evidence>
<keyword evidence="3 4" id="KW-0413">Isomerase</keyword>
<dbReference type="AlphaFoldDB" id="A0A4R3N359"/>
<proteinExistence type="inferred from homology"/>
<evidence type="ECO:0000256" key="4">
    <source>
        <dbReference type="HAMAP-Rule" id="MF_00171"/>
    </source>
</evidence>
<dbReference type="PANTHER" id="PTHR11142:SF0">
    <property type="entry name" value="TRNA PSEUDOURIDINE SYNTHASE-LIKE 1"/>
    <property type="match status" value="1"/>
</dbReference>
<protein>
    <recommendedName>
        <fullName evidence="4">tRNA pseudouridine synthase A</fullName>
        <ecNumber evidence="4">5.4.99.12</ecNumber>
    </recommendedName>
    <alternativeName>
        <fullName evidence="4">tRNA pseudouridine(38-40) synthase</fullName>
    </alternativeName>
    <alternativeName>
        <fullName evidence="4">tRNA pseudouridylate synthase I</fullName>
    </alternativeName>
    <alternativeName>
        <fullName evidence="4">tRNA-uridine isomerase I</fullName>
    </alternativeName>
</protein>
<dbReference type="InterPro" id="IPR020094">
    <property type="entry name" value="TruA/RsuA/RluB/E/F_N"/>
</dbReference>
<gene>
    <name evidence="4" type="primary">truA</name>
    <name evidence="9" type="ORF">EDD68_11169</name>
</gene>
<dbReference type="GO" id="GO:0160147">
    <property type="term" value="F:tRNA pseudouridine(38-40) synthase activity"/>
    <property type="evidence" value="ECO:0007669"/>
    <property type="project" value="UniProtKB-EC"/>
</dbReference>
<dbReference type="RefSeq" id="WP_132371910.1">
    <property type="nucleotide sequence ID" value="NZ_SMAN01000011.1"/>
</dbReference>
<evidence type="ECO:0000256" key="2">
    <source>
        <dbReference type="ARBA" id="ARBA00022694"/>
    </source>
</evidence>
<evidence type="ECO:0000256" key="6">
    <source>
        <dbReference type="PIRSR" id="PIRSR001430-2"/>
    </source>
</evidence>
<evidence type="ECO:0000256" key="3">
    <source>
        <dbReference type="ARBA" id="ARBA00023235"/>
    </source>
</evidence>
<dbReference type="InterPro" id="IPR001406">
    <property type="entry name" value="PsdUridine_synth_TruA"/>
</dbReference>
<feature type="active site" description="Nucleophile" evidence="4 5">
    <location>
        <position position="53"/>
    </location>
</feature>
<evidence type="ECO:0000259" key="8">
    <source>
        <dbReference type="Pfam" id="PF01416"/>
    </source>
</evidence>
<comment type="catalytic activity">
    <reaction evidence="4 7">
        <text>uridine(38/39/40) in tRNA = pseudouridine(38/39/40) in tRNA</text>
        <dbReference type="Rhea" id="RHEA:22376"/>
        <dbReference type="Rhea" id="RHEA-COMP:10085"/>
        <dbReference type="Rhea" id="RHEA-COMP:10087"/>
        <dbReference type="ChEBI" id="CHEBI:65314"/>
        <dbReference type="ChEBI" id="CHEBI:65315"/>
        <dbReference type="EC" id="5.4.99.12"/>
    </reaction>
</comment>
<dbReference type="NCBIfam" id="TIGR00071">
    <property type="entry name" value="hisT_truA"/>
    <property type="match status" value="1"/>
</dbReference>
<dbReference type="OrthoDB" id="9811823at2"/>
<reference evidence="9 10" key="1">
    <citation type="submission" date="2019-03" db="EMBL/GenBank/DDBJ databases">
        <title>Genomic Encyclopedia of Type Strains, Phase IV (KMG-IV): sequencing the most valuable type-strain genomes for metagenomic binning, comparative biology and taxonomic classification.</title>
        <authorList>
            <person name="Goeker M."/>
        </authorList>
    </citation>
    <scope>NUCLEOTIDE SEQUENCE [LARGE SCALE GENOMIC DNA]</scope>
    <source>
        <strain evidence="9 10">DSM 25894</strain>
    </source>
</reference>
<comment type="subunit">
    <text evidence="4">Homodimer.</text>
</comment>
<evidence type="ECO:0000256" key="7">
    <source>
        <dbReference type="RuleBase" id="RU003792"/>
    </source>
</evidence>
<comment type="caution">
    <text evidence="9">The sequence shown here is derived from an EMBL/GenBank/DDBJ whole genome shotgun (WGS) entry which is preliminary data.</text>
</comment>
<comment type="function">
    <text evidence="4">Formation of pseudouridine at positions 38, 39 and 40 in the anticodon stem and loop of transfer RNAs.</text>
</comment>
<feature type="domain" description="Pseudouridine synthase I TruA alpha/beta" evidence="8">
    <location>
        <begin position="144"/>
        <end position="247"/>
    </location>
</feature>
<dbReference type="SUPFAM" id="SSF55120">
    <property type="entry name" value="Pseudouridine synthase"/>
    <property type="match status" value="1"/>
</dbReference>
<dbReference type="EMBL" id="SMAN01000011">
    <property type="protein sequence ID" value="TCT21109.1"/>
    <property type="molecule type" value="Genomic_DNA"/>
</dbReference>
<dbReference type="Proteomes" id="UP000294650">
    <property type="component" value="Unassembled WGS sequence"/>
</dbReference>
<comment type="caution">
    <text evidence="4">Lacks conserved residue(s) required for the propagation of feature annotation.</text>
</comment>
<evidence type="ECO:0000256" key="1">
    <source>
        <dbReference type="ARBA" id="ARBA00009375"/>
    </source>
</evidence>
<dbReference type="GO" id="GO:0031119">
    <property type="term" value="P:tRNA pseudouridine synthesis"/>
    <property type="evidence" value="ECO:0007669"/>
    <property type="project" value="UniProtKB-UniRule"/>
</dbReference>
<dbReference type="PIRSF" id="PIRSF001430">
    <property type="entry name" value="tRNA_psdUrid_synth"/>
    <property type="match status" value="1"/>
</dbReference>
<feature type="binding site" evidence="4 6">
    <location>
        <position position="111"/>
    </location>
    <ligand>
        <name>substrate</name>
    </ligand>
</feature>
<dbReference type="Gene3D" id="3.30.70.660">
    <property type="entry name" value="Pseudouridine synthase I, catalytic domain, C-terminal subdomain"/>
    <property type="match status" value="1"/>
</dbReference>
<dbReference type="Pfam" id="PF01416">
    <property type="entry name" value="PseudoU_synth_1"/>
    <property type="match status" value="2"/>
</dbReference>
<sequence length="247" mass="28573">MERMKCTLQYDGTFFYGFQVQPEKRTVQQEVEEALQKIHKGQLIRITPSGRTDAGVHAIGQVIHFDSPLRIQEENWKNALCSLLPDDIYVDQVEKVSESFHARYDVKEKEYRYKIYTGKKPDIFRRNYSYQLSRPLNLDRMNEACRFLIGTHDFTSFSSARATVKGDKIRTIYDAGLFQDEDEVIFRVKGNGFLYHMVRIMVGTLIEVGIGKRSPDEIKEIIAGEDRALAGKTAPPQGLYLWKVSYE</sequence>
<organism evidence="9 10">
    <name type="scientific">Melghiribacillus thermohalophilus</name>
    <dbReference type="NCBI Taxonomy" id="1324956"/>
    <lineage>
        <taxon>Bacteria</taxon>
        <taxon>Bacillati</taxon>
        <taxon>Bacillota</taxon>
        <taxon>Bacilli</taxon>
        <taxon>Bacillales</taxon>
        <taxon>Bacillaceae</taxon>
        <taxon>Melghiribacillus</taxon>
    </lineage>
</organism>
<comment type="similarity">
    <text evidence="1 4 7">Belongs to the tRNA pseudouridine synthase TruA family.</text>
</comment>
<dbReference type="GO" id="GO:0003723">
    <property type="term" value="F:RNA binding"/>
    <property type="evidence" value="ECO:0007669"/>
    <property type="project" value="InterPro"/>
</dbReference>
<dbReference type="PANTHER" id="PTHR11142">
    <property type="entry name" value="PSEUDOURIDYLATE SYNTHASE"/>
    <property type="match status" value="1"/>
</dbReference>
<dbReference type="InterPro" id="IPR020097">
    <property type="entry name" value="PsdUridine_synth_TruA_a/b_dom"/>
</dbReference>
<dbReference type="FunFam" id="3.30.70.580:FF:000001">
    <property type="entry name" value="tRNA pseudouridine synthase A"/>
    <property type="match status" value="1"/>
</dbReference>
<dbReference type="InterPro" id="IPR020103">
    <property type="entry name" value="PsdUridine_synth_cat_dom_sf"/>
</dbReference>
<dbReference type="InterPro" id="IPR020095">
    <property type="entry name" value="PsdUridine_synth_TruA_C"/>
</dbReference>
<dbReference type="CDD" id="cd02570">
    <property type="entry name" value="PseudoU_synth_EcTruA"/>
    <property type="match status" value="1"/>
</dbReference>
<keyword evidence="2 4" id="KW-0819">tRNA processing</keyword>
<feature type="domain" description="Pseudouridine synthase I TruA alpha/beta" evidence="8">
    <location>
        <begin position="9"/>
        <end position="105"/>
    </location>
</feature>
<dbReference type="Gene3D" id="3.30.70.580">
    <property type="entry name" value="Pseudouridine synthase I, catalytic domain, N-terminal subdomain"/>
    <property type="match status" value="1"/>
</dbReference>
<accession>A0A4R3N359</accession>